<reference evidence="2" key="1">
    <citation type="submission" date="2016-06" db="EMBL/GenBank/DDBJ databases">
        <authorList>
            <person name="Sutton G."/>
            <person name="Brinkac L."/>
            <person name="Sanka R."/>
            <person name="Adams M."/>
            <person name="Lau E."/>
            <person name="Sam S."/>
            <person name="Sreng N."/>
            <person name="Him V."/>
            <person name="Kerleguer A."/>
            <person name="Cheng S."/>
        </authorList>
    </citation>
    <scope>NUCLEOTIDE SEQUENCE [LARGE SCALE GENOMIC DNA]</scope>
    <source>
        <strain evidence="2">E1876</strain>
    </source>
</reference>
<organism evidence="1 2">
    <name type="scientific">Mycolicibacter sinensis (strain JDM601)</name>
    <name type="common">Mycobacterium sinense</name>
    <dbReference type="NCBI Taxonomy" id="875328"/>
    <lineage>
        <taxon>Bacteria</taxon>
        <taxon>Bacillati</taxon>
        <taxon>Actinomycetota</taxon>
        <taxon>Actinomycetes</taxon>
        <taxon>Mycobacteriales</taxon>
        <taxon>Mycobacteriaceae</taxon>
        <taxon>Mycolicibacter</taxon>
    </lineage>
</organism>
<evidence type="ECO:0000313" key="1">
    <source>
        <dbReference type="EMBL" id="OBI29065.1"/>
    </source>
</evidence>
<proteinExistence type="predicted"/>
<dbReference type="RefSeq" id="WP_065019260.1">
    <property type="nucleotide sequence ID" value="NZ_LZKG01000094.1"/>
</dbReference>
<dbReference type="Proteomes" id="UP000093943">
    <property type="component" value="Unassembled WGS sequence"/>
</dbReference>
<protein>
    <submittedName>
        <fullName evidence="1">Uncharacterized protein</fullName>
    </submittedName>
</protein>
<comment type="caution">
    <text evidence="1">The sequence shown here is derived from an EMBL/GenBank/DDBJ whole genome shotgun (WGS) entry which is preliminary data.</text>
</comment>
<dbReference type="AlphaFoldDB" id="A0A1A2XTJ0"/>
<name>A0A1A2XTJ0_MYCSD</name>
<accession>A0A1A2XTJ0</accession>
<sequence>MSSRQRDPQPQVSDPWWTYAQGAAAALAQGIEPPEVAVYGPILQDDEYAYLCTNAWTSRLLAGDGTYRHTTLMALGSAKFMVGMLAAQGIINHRRRKAARREAVPSWQLHRDSTVILTDRRLICTGSDGNLIDFWFGRVTEFYPDLRARSIVVAFGDECAPLRIDGPAVPAIALWAAVGIYGHRWINDARLHALVPADYHAARPPVADPRPDPQQWIQAKIQQRAALN</sequence>
<dbReference type="EMBL" id="LZKG01000094">
    <property type="protein sequence ID" value="OBI29065.1"/>
    <property type="molecule type" value="Genomic_DNA"/>
</dbReference>
<gene>
    <name evidence="1" type="ORF">A5710_22715</name>
</gene>
<evidence type="ECO:0000313" key="2">
    <source>
        <dbReference type="Proteomes" id="UP000093943"/>
    </source>
</evidence>